<evidence type="ECO:0000313" key="4">
    <source>
        <dbReference type="Proteomes" id="UP000601223"/>
    </source>
</evidence>
<name>A0A8J3NJP9_9ACTN</name>
<dbReference type="NCBIfam" id="TIGR03618">
    <property type="entry name" value="Rv1155_F420"/>
    <property type="match status" value="1"/>
</dbReference>
<organism evidence="3 4">
    <name type="scientific">Catellatospora bangladeshensis</name>
    <dbReference type="NCBI Taxonomy" id="310355"/>
    <lineage>
        <taxon>Bacteria</taxon>
        <taxon>Bacillati</taxon>
        <taxon>Actinomycetota</taxon>
        <taxon>Actinomycetes</taxon>
        <taxon>Micromonosporales</taxon>
        <taxon>Micromonosporaceae</taxon>
        <taxon>Catellatospora</taxon>
    </lineage>
</organism>
<dbReference type="AlphaFoldDB" id="A0A8J3NJP9"/>
<dbReference type="Pfam" id="PF01243">
    <property type="entry name" value="PNPOx_N"/>
    <property type="match status" value="1"/>
</dbReference>
<gene>
    <name evidence="3" type="ORF">Cba03nite_35770</name>
</gene>
<dbReference type="PANTHER" id="PTHR35176:SF6">
    <property type="entry name" value="HEME OXYGENASE HI_0854-RELATED"/>
    <property type="match status" value="1"/>
</dbReference>
<keyword evidence="1" id="KW-0560">Oxidoreductase</keyword>
<keyword evidence="4" id="KW-1185">Reference proteome</keyword>
<evidence type="ECO:0000259" key="2">
    <source>
        <dbReference type="Pfam" id="PF01243"/>
    </source>
</evidence>
<dbReference type="InterPro" id="IPR019920">
    <property type="entry name" value="F420-binding_dom_put"/>
</dbReference>
<reference evidence="3 4" key="1">
    <citation type="submission" date="2021-01" db="EMBL/GenBank/DDBJ databases">
        <title>Whole genome shotgun sequence of Catellatospora bangladeshensis NBRC 107357.</title>
        <authorList>
            <person name="Komaki H."/>
            <person name="Tamura T."/>
        </authorList>
    </citation>
    <scope>NUCLEOTIDE SEQUENCE [LARGE SCALE GENOMIC DNA]</scope>
    <source>
        <strain evidence="3 4">NBRC 107357</strain>
    </source>
</reference>
<accession>A0A8J3NJP9</accession>
<dbReference type="PANTHER" id="PTHR35176">
    <property type="entry name" value="HEME OXYGENASE HI_0854-RELATED"/>
    <property type="match status" value="1"/>
</dbReference>
<dbReference type="SUPFAM" id="SSF50475">
    <property type="entry name" value="FMN-binding split barrel"/>
    <property type="match status" value="1"/>
</dbReference>
<dbReference type="InterPro" id="IPR052019">
    <property type="entry name" value="F420H2_bilvrd_red/Heme_oxyg"/>
</dbReference>
<feature type="domain" description="Pyridoxamine 5'-phosphate oxidase N-terminal" evidence="2">
    <location>
        <begin position="7"/>
        <end position="126"/>
    </location>
</feature>
<dbReference type="EMBL" id="BONF01000019">
    <property type="protein sequence ID" value="GIF82228.1"/>
    <property type="molecule type" value="Genomic_DNA"/>
</dbReference>
<dbReference type="InterPro" id="IPR011576">
    <property type="entry name" value="Pyridox_Oxase_N"/>
</dbReference>
<comment type="caution">
    <text evidence="3">The sequence shown here is derived from an EMBL/GenBank/DDBJ whole genome shotgun (WGS) entry which is preliminary data.</text>
</comment>
<dbReference type="Proteomes" id="UP000601223">
    <property type="component" value="Unassembled WGS sequence"/>
</dbReference>
<dbReference type="Gene3D" id="2.30.110.10">
    <property type="entry name" value="Electron Transport, Fmn-binding Protein, Chain A"/>
    <property type="match status" value="1"/>
</dbReference>
<sequence>MTVALSELAKRLIDADTFATLATVNPNGSPQSSVVWVKRDGDDVVFSTILGRRKTRNMQREPRVSLTLFDPANPYQYVEVRGEVTMTEQGGPELIQELSQRYTGGPFTEHDPASVRVVCRVTPVKVFSR</sequence>
<dbReference type="GO" id="GO:0005829">
    <property type="term" value="C:cytosol"/>
    <property type="evidence" value="ECO:0007669"/>
    <property type="project" value="TreeGrafter"/>
</dbReference>
<dbReference type="RefSeq" id="WP_203747112.1">
    <property type="nucleotide sequence ID" value="NZ_BONF01000019.1"/>
</dbReference>
<dbReference type="GO" id="GO:0016627">
    <property type="term" value="F:oxidoreductase activity, acting on the CH-CH group of donors"/>
    <property type="evidence" value="ECO:0007669"/>
    <property type="project" value="TreeGrafter"/>
</dbReference>
<dbReference type="InterPro" id="IPR012349">
    <property type="entry name" value="Split_barrel_FMN-bd"/>
</dbReference>
<proteinExistence type="predicted"/>
<evidence type="ECO:0000313" key="3">
    <source>
        <dbReference type="EMBL" id="GIF82228.1"/>
    </source>
</evidence>
<evidence type="ECO:0000256" key="1">
    <source>
        <dbReference type="ARBA" id="ARBA00023002"/>
    </source>
</evidence>
<protein>
    <submittedName>
        <fullName evidence="3">PPOX class F420-dependent enzyme</fullName>
    </submittedName>
</protein>
<dbReference type="GO" id="GO:0070967">
    <property type="term" value="F:coenzyme F420 binding"/>
    <property type="evidence" value="ECO:0007669"/>
    <property type="project" value="TreeGrafter"/>
</dbReference>